<dbReference type="InterPro" id="IPR011330">
    <property type="entry name" value="Glyco_hydro/deAcase_b/a-brl"/>
</dbReference>
<evidence type="ECO:0000259" key="2">
    <source>
        <dbReference type="Pfam" id="PF01522"/>
    </source>
</evidence>
<feature type="domain" description="NodB homology" evidence="2">
    <location>
        <begin position="143"/>
        <end position="274"/>
    </location>
</feature>
<dbReference type="SUPFAM" id="SSF57625">
    <property type="entry name" value="Invertebrate chitin-binding proteins"/>
    <property type="match status" value="1"/>
</dbReference>
<feature type="chain" id="PRO_5043416051" description="NodB homology domain-containing protein" evidence="1">
    <location>
        <begin position="21"/>
        <end position="436"/>
    </location>
</feature>
<reference evidence="3 4" key="1">
    <citation type="submission" date="2024-04" db="EMBL/GenBank/DDBJ databases">
        <authorList>
            <consortium name="Genoscope - CEA"/>
            <person name="William W."/>
        </authorList>
    </citation>
    <scope>NUCLEOTIDE SEQUENCE [LARGE SCALE GENOMIC DNA]</scope>
</reference>
<gene>
    <name evidence="3" type="ORF">GSLYS_00010885001</name>
</gene>
<organism evidence="3 4">
    <name type="scientific">Lymnaea stagnalis</name>
    <name type="common">Great pond snail</name>
    <name type="synonym">Helix stagnalis</name>
    <dbReference type="NCBI Taxonomy" id="6523"/>
    <lineage>
        <taxon>Eukaryota</taxon>
        <taxon>Metazoa</taxon>
        <taxon>Spiralia</taxon>
        <taxon>Lophotrochozoa</taxon>
        <taxon>Mollusca</taxon>
        <taxon>Gastropoda</taxon>
        <taxon>Heterobranchia</taxon>
        <taxon>Euthyneura</taxon>
        <taxon>Panpulmonata</taxon>
        <taxon>Hygrophila</taxon>
        <taxon>Lymnaeoidea</taxon>
        <taxon>Lymnaeidae</taxon>
        <taxon>Lymnaea</taxon>
    </lineage>
</organism>
<dbReference type="InterPro" id="IPR052740">
    <property type="entry name" value="CE4"/>
</dbReference>
<accession>A0AAV2HS88</accession>
<dbReference type="InterPro" id="IPR036508">
    <property type="entry name" value="Chitin-bd_dom_sf"/>
</dbReference>
<dbReference type="SUPFAM" id="SSF88713">
    <property type="entry name" value="Glycoside hydrolase/deacetylase"/>
    <property type="match status" value="1"/>
</dbReference>
<comment type="caution">
    <text evidence="3">The sequence shown here is derived from an EMBL/GenBank/DDBJ whole genome shotgun (WGS) entry which is preliminary data.</text>
</comment>
<evidence type="ECO:0000313" key="3">
    <source>
        <dbReference type="EMBL" id="CAL1536972.1"/>
    </source>
</evidence>
<dbReference type="PANTHER" id="PTHR45985:SF3">
    <property type="entry name" value="CHITIN DEACETYLASE-LIKE 4"/>
    <property type="match status" value="1"/>
</dbReference>
<name>A0AAV2HS88_LYMST</name>
<evidence type="ECO:0000313" key="4">
    <source>
        <dbReference type="Proteomes" id="UP001497497"/>
    </source>
</evidence>
<keyword evidence="1" id="KW-0732">Signal</keyword>
<dbReference type="Proteomes" id="UP001497497">
    <property type="component" value="Unassembled WGS sequence"/>
</dbReference>
<sequence>MLLETLLLILTVTFPSATTATATNSSCVNVVTSKGLRTLQHSQVACAPVQPGKPWRNEGLQYLTCDFGKVSTGICPNDKRYDVAIGACIEPHLASCELYPHNATTTRRKGNANNGGCKNNCRLPDCFCFGSKPKTRPLDTPMFVMITFDDFVNNDLYNKFYKPLFIDNIHELYNPNGCPIKMGLFVSLNNTNVTLVEEAYEAGHEIGSHTVNHGVPEGANQTYAAVVDAIVGMKQRILKMTGNKALHDSIVGFRTPYLKCVGDIKLDVLRDHGFLYDSSYTNTDMLGGVAPHWPFTLDFFAKRCVNCPCPEKRYPGLWEVPLNAWLGEDGHVCSMVDGWTYDDYGTKVDSATAEQWYNYYNRHFLKYLRPHKVPMSFFSHGHVFFKSPSSFVALGQWLKDLLQKYPDVWIVPPKWVIEWMKRPLTVSEMIAKKWGC</sequence>
<dbReference type="EMBL" id="CAXITT010000244">
    <property type="protein sequence ID" value="CAL1536972.1"/>
    <property type="molecule type" value="Genomic_DNA"/>
</dbReference>
<dbReference type="PANTHER" id="PTHR45985">
    <property type="match status" value="1"/>
</dbReference>
<dbReference type="InterPro" id="IPR002509">
    <property type="entry name" value="NODB_dom"/>
</dbReference>
<dbReference type="Pfam" id="PF01522">
    <property type="entry name" value="Polysacc_deac_1"/>
    <property type="match status" value="1"/>
</dbReference>
<dbReference type="AlphaFoldDB" id="A0AAV2HS88"/>
<dbReference type="GO" id="GO:0005975">
    <property type="term" value="P:carbohydrate metabolic process"/>
    <property type="evidence" value="ECO:0007669"/>
    <property type="project" value="InterPro"/>
</dbReference>
<evidence type="ECO:0000256" key="1">
    <source>
        <dbReference type="SAM" id="SignalP"/>
    </source>
</evidence>
<dbReference type="Gene3D" id="3.20.20.370">
    <property type="entry name" value="Glycoside hydrolase/deacetylase"/>
    <property type="match status" value="1"/>
</dbReference>
<feature type="signal peptide" evidence="1">
    <location>
        <begin position="1"/>
        <end position="20"/>
    </location>
</feature>
<protein>
    <recommendedName>
        <fullName evidence="2">NodB homology domain-containing protein</fullName>
    </recommendedName>
</protein>
<proteinExistence type="predicted"/>
<dbReference type="GO" id="GO:0008061">
    <property type="term" value="F:chitin binding"/>
    <property type="evidence" value="ECO:0007669"/>
    <property type="project" value="InterPro"/>
</dbReference>
<keyword evidence="4" id="KW-1185">Reference proteome</keyword>
<dbReference type="GO" id="GO:0016810">
    <property type="term" value="F:hydrolase activity, acting on carbon-nitrogen (but not peptide) bonds"/>
    <property type="evidence" value="ECO:0007669"/>
    <property type="project" value="InterPro"/>
</dbReference>